<reference evidence="2" key="1">
    <citation type="submission" date="2023-10" db="EMBL/GenBank/DDBJ databases">
        <authorList>
            <person name="Chen Y."/>
            <person name="Shah S."/>
            <person name="Dougan E. K."/>
            <person name="Thang M."/>
            <person name="Chan C."/>
        </authorList>
    </citation>
    <scope>NUCLEOTIDE SEQUENCE [LARGE SCALE GENOMIC DNA]</scope>
</reference>
<evidence type="ECO:0000256" key="1">
    <source>
        <dbReference type="SAM" id="Coils"/>
    </source>
</evidence>
<feature type="non-terminal residue" evidence="2">
    <location>
        <position position="1"/>
    </location>
</feature>
<feature type="non-terminal residue" evidence="2">
    <location>
        <position position="252"/>
    </location>
</feature>
<dbReference type="EMBL" id="CAUYUJ010017618">
    <property type="protein sequence ID" value="CAK0876353.1"/>
    <property type="molecule type" value="Genomic_DNA"/>
</dbReference>
<protein>
    <submittedName>
        <fullName evidence="2">Uncharacterized protein</fullName>
    </submittedName>
</protein>
<dbReference type="Proteomes" id="UP001189429">
    <property type="component" value="Unassembled WGS sequence"/>
</dbReference>
<sequence>DVASKMKVLAEFIARARVSQLDSSHQEKELAVLKFMAWTAKPQAVREKEALDGISKANGKLEAVRRQQRNLELEILLQESNVRYWTDLLTEARNLPPESPSSDEYGHDRRKAITETSEITLMRKWLEEQMTMQGRAIQQIKKIREESYKQFEHHQRHQLHLAEKLAYDAQRREHDKTLTYQQEISETHVMMEQAESTRRNQREYWEALKAQDAEMQQLKIIMETLSSYVVSNWKCSSFVNIYKPVNASKLLK</sequence>
<feature type="coiled-coil region" evidence="1">
    <location>
        <begin position="54"/>
        <end position="81"/>
    </location>
</feature>
<comment type="caution">
    <text evidence="2">The sequence shown here is derived from an EMBL/GenBank/DDBJ whole genome shotgun (WGS) entry which is preliminary data.</text>
</comment>
<evidence type="ECO:0000313" key="2">
    <source>
        <dbReference type="EMBL" id="CAK0876353.1"/>
    </source>
</evidence>
<proteinExistence type="predicted"/>
<gene>
    <name evidence="2" type="ORF">PCOR1329_LOCUS60770</name>
</gene>
<name>A0ABN9VVI9_9DINO</name>
<keyword evidence="1" id="KW-0175">Coiled coil</keyword>
<evidence type="ECO:0000313" key="3">
    <source>
        <dbReference type="Proteomes" id="UP001189429"/>
    </source>
</evidence>
<keyword evidence="3" id="KW-1185">Reference proteome</keyword>
<accession>A0ABN9VVI9</accession>
<organism evidence="2 3">
    <name type="scientific">Prorocentrum cordatum</name>
    <dbReference type="NCBI Taxonomy" id="2364126"/>
    <lineage>
        <taxon>Eukaryota</taxon>
        <taxon>Sar</taxon>
        <taxon>Alveolata</taxon>
        <taxon>Dinophyceae</taxon>
        <taxon>Prorocentrales</taxon>
        <taxon>Prorocentraceae</taxon>
        <taxon>Prorocentrum</taxon>
    </lineage>
</organism>